<evidence type="ECO:0000256" key="2">
    <source>
        <dbReference type="ARBA" id="ARBA00022723"/>
    </source>
</evidence>
<dbReference type="GO" id="GO:0008270">
    <property type="term" value="F:zinc ion binding"/>
    <property type="evidence" value="ECO:0007669"/>
    <property type="project" value="InterPro"/>
</dbReference>
<dbReference type="PANTHER" id="PTHR47338">
    <property type="entry name" value="ZN(II)2CYS6 TRANSCRIPTION FACTOR (EUROFUNG)-RELATED"/>
    <property type="match status" value="1"/>
</dbReference>
<evidence type="ECO:0000256" key="4">
    <source>
        <dbReference type="ARBA" id="ARBA00023163"/>
    </source>
</evidence>
<name>A0A0B7NTK8_9FUNG</name>
<evidence type="ECO:0000256" key="6">
    <source>
        <dbReference type="SAM" id="Coils"/>
    </source>
</evidence>
<evidence type="ECO:0008006" key="9">
    <source>
        <dbReference type="Google" id="ProtNLM"/>
    </source>
</evidence>
<dbReference type="AlphaFoldDB" id="A0A0B7NTK8"/>
<evidence type="ECO:0000256" key="3">
    <source>
        <dbReference type="ARBA" id="ARBA00023015"/>
    </source>
</evidence>
<accession>A0A0B7NTK8</accession>
<reference evidence="7 8" key="1">
    <citation type="submission" date="2014-09" db="EMBL/GenBank/DDBJ databases">
        <authorList>
            <person name="Ellenberger Sabrina"/>
        </authorList>
    </citation>
    <scope>NUCLEOTIDE SEQUENCE [LARGE SCALE GENOMIC DNA]</scope>
    <source>
        <strain evidence="7 8">CBS 412.66</strain>
    </source>
</reference>
<dbReference type="CDD" id="cd00067">
    <property type="entry name" value="GAL4"/>
    <property type="match status" value="1"/>
</dbReference>
<keyword evidence="2" id="KW-0479">Metal-binding</keyword>
<dbReference type="CDD" id="cd12148">
    <property type="entry name" value="fungal_TF_MHR"/>
    <property type="match status" value="1"/>
</dbReference>
<dbReference type="InterPro" id="IPR001138">
    <property type="entry name" value="Zn2Cys6_DnaBD"/>
</dbReference>
<dbReference type="GO" id="GO:0000981">
    <property type="term" value="F:DNA-binding transcription factor activity, RNA polymerase II-specific"/>
    <property type="evidence" value="ECO:0007669"/>
    <property type="project" value="InterPro"/>
</dbReference>
<keyword evidence="6" id="KW-0175">Coiled coil</keyword>
<comment type="subcellular location">
    <subcellularLocation>
        <location evidence="1">Nucleus</location>
    </subcellularLocation>
</comment>
<dbReference type="OrthoDB" id="2369992at2759"/>
<protein>
    <recommendedName>
        <fullName evidence="9">Zn(2)-C6 fungal-type domain-containing protein</fullName>
    </recommendedName>
</protein>
<gene>
    <name evidence="7" type="primary">PARPA_13153.1 scaffold 45923</name>
</gene>
<dbReference type="EMBL" id="LN733911">
    <property type="protein sequence ID" value="CEP18845.1"/>
    <property type="molecule type" value="Genomic_DNA"/>
</dbReference>
<organism evidence="7 8">
    <name type="scientific">Parasitella parasitica</name>
    <dbReference type="NCBI Taxonomy" id="35722"/>
    <lineage>
        <taxon>Eukaryota</taxon>
        <taxon>Fungi</taxon>
        <taxon>Fungi incertae sedis</taxon>
        <taxon>Mucoromycota</taxon>
        <taxon>Mucoromycotina</taxon>
        <taxon>Mucoromycetes</taxon>
        <taxon>Mucorales</taxon>
        <taxon>Mucorineae</taxon>
        <taxon>Mucoraceae</taxon>
        <taxon>Parasitella</taxon>
    </lineage>
</organism>
<proteinExistence type="predicted"/>
<keyword evidence="4" id="KW-0804">Transcription</keyword>
<evidence type="ECO:0000313" key="7">
    <source>
        <dbReference type="EMBL" id="CEP18845.1"/>
    </source>
</evidence>
<feature type="coiled-coil region" evidence="6">
    <location>
        <begin position="78"/>
        <end position="112"/>
    </location>
</feature>
<dbReference type="InterPro" id="IPR050815">
    <property type="entry name" value="TF_fung"/>
</dbReference>
<dbReference type="Proteomes" id="UP000054107">
    <property type="component" value="Unassembled WGS sequence"/>
</dbReference>
<keyword evidence="8" id="KW-1185">Reference proteome</keyword>
<dbReference type="GO" id="GO:0005634">
    <property type="term" value="C:nucleus"/>
    <property type="evidence" value="ECO:0007669"/>
    <property type="project" value="UniProtKB-SubCell"/>
</dbReference>
<sequence>MVVVPTCDWIQVYCVHVQRTNLFSLDCKERRRKCEKLRDHDPCERCMKMKRKCIPQDVDYNADDDAQDIGDDTSNYELDCLYGQVRDLEKQLQSLELTLSQEKAALIKKKKEQQPRWDIRFVDGELRLETEIRNLEELMMYGHAAIRYLSPFGNTFHTKSLVFERMNTSFVKTAMQLVTKSDKAIDPRSVSSPKAISKRFKIGIASFLQPQSLVRRLVDNYFTCFNDTVPILHEPTFMEHLGSLENPLQDPVVLAMCTCSAISTCTHNFLNSHEKRYFSEYFFELTMNKLVDIFDDPDKALESVLVINLMLPFMVTTLRIAEGHKWASLALLLCNNLQKENPGYNRGGPDLPRMTRIKYAIIHRNCVLSECAIAIIDFIMHDKRNEIKQNQVKFDILPDESKKINDILTMFNLVLGLSLHPAFIAVVTQARQLAAGDVAELSFEEIIQYEETVVDWWHNLPEDLKMCTEPFNLTKEIIERETDVRRVLMASYVQTITLSIQGCLIQPKPRENIENIYNIVKERAIHLAMHSADMCLLLMKQMDRMDTFCYSPAKILVRSIDSLMSLLQVPDEKMARMAKHKLNEYMYALTTRISPDHQVSLSASPFSMVTSAPAGSMPPVTELYKNFPLPGEALVFDIVRTTVEKNIRHLALDP</sequence>
<evidence type="ECO:0000313" key="8">
    <source>
        <dbReference type="Proteomes" id="UP000054107"/>
    </source>
</evidence>
<keyword evidence="3" id="KW-0805">Transcription regulation</keyword>
<evidence type="ECO:0000256" key="1">
    <source>
        <dbReference type="ARBA" id="ARBA00004123"/>
    </source>
</evidence>
<evidence type="ECO:0000256" key="5">
    <source>
        <dbReference type="ARBA" id="ARBA00023242"/>
    </source>
</evidence>
<dbReference type="PANTHER" id="PTHR47338:SF20">
    <property type="entry name" value="ZN(II)2CYS6 TRANSCRIPTION FACTOR (EUROFUNG)"/>
    <property type="match status" value="1"/>
</dbReference>
<keyword evidence="5" id="KW-0539">Nucleus</keyword>